<accession>A0ABR4FZB0</accession>
<dbReference type="EMBL" id="JBFTWV010000082">
    <property type="protein sequence ID" value="KAL2788263.1"/>
    <property type="molecule type" value="Genomic_DNA"/>
</dbReference>
<proteinExistence type="predicted"/>
<protein>
    <recommendedName>
        <fullName evidence="3">Ig-like domain-containing protein</fullName>
    </recommendedName>
</protein>
<comment type="caution">
    <text evidence="1">The sequence shown here is derived from an EMBL/GenBank/DDBJ whole genome shotgun (WGS) entry which is preliminary data.</text>
</comment>
<evidence type="ECO:0000313" key="1">
    <source>
        <dbReference type="EMBL" id="KAL2788263.1"/>
    </source>
</evidence>
<dbReference type="Proteomes" id="UP001610563">
    <property type="component" value="Unassembled WGS sequence"/>
</dbReference>
<name>A0ABR4FZB0_9EURO</name>
<evidence type="ECO:0000313" key="2">
    <source>
        <dbReference type="Proteomes" id="UP001610563"/>
    </source>
</evidence>
<gene>
    <name evidence="1" type="ORF">BJX66DRAFT_263094</name>
</gene>
<reference evidence="1 2" key="1">
    <citation type="submission" date="2024-07" db="EMBL/GenBank/DDBJ databases">
        <title>Section-level genome sequencing and comparative genomics of Aspergillus sections Usti and Cavernicolus.</title>
        <authorList>
            <consortium name="Lawrence Berkeley National Laboratory"/>
            <person name="Nybo J.L."/>
            <person name="Vesth T.C."/>
            <person name="Theobald S."/>
            <person name="Frisvad J.C."/>
            <person name="Larsen T.O."/>
            <person name="Kjaerboelling I."/>
            <person name="Rothschild-Mancinelli K."/>
            <person name="Lyhne E.K."/>
            <person name="Kogle M.E."/>
            <person name="Barry K."/>
            <person name="Clum A."/>
            <person name="Na H."/>
            <person name="Ledsgaard L."/>
            <person name="Lin J."/>
            <person name="Lipzen A."/>
            <person name="Kuo A."/>
            <person name="Riley R."/>
            <person name="Mondo S."/>
            <person name="Labutti K."/>
            <person name="Haridas S."/>
            <person name="Pangalinan J."/>
            <person name="Salamov A.A."/>
            <person name="Simmons B.A."/>
            <person name="Magnuson J.K."/>
            <person name="Chen J."/>
            <person name="Drula E."/>
            <person name="Henrissat B."/>
            <person name="Wiebenga A."/>
            <person name="Lubbers R.J."/>
            <person name="Gomes A.C."/>
            <person name="Makela M.R."/>
            <person name="Stajich J."/>
            <person name="Grigoriev I.V."/>
            <person name="Mortensen U.H."/>
            <person name="De Vries R.P."/>
            <person name="Baker S.E."/>
            <person name="Andersen M.R."/>
        </authorList>
    </citation>
    <scope>NUCLEOTIDE SEQUENCE [LARGE SCALE GENOMIC DNA]</scope>
    <source>
        <strain evidence="1 2">CBS 209.92</strain>
    </source>
</reference>
<evidence type="ECO:0008006" key="3">
    <source>
        <dbReference type="Google" id="ProtNLM"/>
    </source>
</evidence>
<sequence length="557" mass="62465">MLFPCWNGHDTLRPSFLQSFKCLVYSRLIWRALFLQKQPAIPVSCSQVKRLLHRTPSIQASPEFLESTDRSSLALEGYTEWSLSSDNNCGLGPTKKNSTRRVYIGVSQPATCRLSADFGNWTGFNYLPGSSGNYLSILALGWSYVLSTRLIELRQKTADDGVFYTGNWALLGTLDDSPSCFSLDLDGYEFAEAQWWAALLAPGRGWQAILKRDCKSYNPSWECHLSDTNFFRLDYKAPISFSKDASPPSSNEAQRFLYNLARRYNCFDQLLAAFTAALTFPRHARSGYYITLPLPIQSSGNLLQDLEPIYEDQLPSLDEIPSFLCLSSTTNLVLSCLGSCLWDQNIPSNLVSEWLNPLLGETIPCLAPEGKVNTILNNLARRRPQVASLCLGAAITGLLCHVVRICQSHILPGSLEANAWTTSPQSFMDPENHQRIPVYLQNGRPMIPREDELRLLYLANIESRTYELPALCPYPPTGLVSLEQCSLEVQLHAHCGHRLSYLSWNWVTKNGQAMRDDGVSCSGSINPGPQHIKPRFWLSAYLTGFIRKVCLLRIITA</sequence>
<keyword evidence="2" id="KW-1185">Reference proteome</keyword>
<organism evidence="1 2">
    <name type="scientific">Aspergillus keveii</name>
    <dbReference type="NCBI Taxonomy" id="714993"/>
    <lineage>
        <taxon>Eukaryota</taxon>
        <taxon>Fungi</taxon>
        <taxon>Dikarya</taxon>
        <taxon>Ascomycota</taxon>
        <taxon>Pezizomycotina</taxon>
        <taxon>Eurotiomycetes</taxon>
        <taxon>Eurotiomycetidae</taxon>
        <taxon>Eurotiales</taxon>
        <taxon>Aspergillaceae</taxon>
        <taxon>Aspergillus</taxon>
        <taxon>Aspergillus subgen. Nidulantes</taxon>
    </lineage>
</organism>